<dbReference type="EMBL" id="JNBY01000007">
    <property type="protein sequence ID" value="KDN88033.1"/>
    <property type="molecule type" value="Genomic_DNA"/>
</dbReference>
<dbReference type="AlphaFoldDB" id="A0A066Z2M4"/>
<dbReference type="InterPro" id="IPR046672">
    <property type="entry name" value="DUF6542"/>
</dbReference>
<keyword evidence="1" id="KW-0812">Transmembrane</keyword>
<feature type="transmembrane region" description="Helical" evidence="1">
    <location>
        <begin position="91"/>
        <end position="109"/>
    </location>
</feature>
<sequence length="120" mass="12518">MPAVLPALGLPVFGALADELFGGGLGWLYPTCAVLGAAMAALVATRRGWWWIVTGAPVVTFTVACVVDYLAHGDSYQGAGLATQGLQLIAAQFWPMVAAVGAVLLAVAFRNHRARRSQHG</sequence>
<comment type="caution">
    <text evidence="3">The sequence shown here is derived from an EMBL/GenBank/DDBJ whole genome shotgun (WGS) entry which is preliminary data.</text>
</comment>
<dbReference type="OrthoDB" id="3874054at2"/>
<organism evidence="3 4">
    <name type="scientific">Kitasatospora cheerisanensis KCTC 2395</name>
    <dbReference type="NCBI Taxonomy" id="1348663"/>
    <lineage>
        <taxon>Bacteria</taxon>
        <taxon>Bacillati</taxon>
        <taxon>Actinomycetota</taxon>
        <taxon>Actinomycetes</taxon>
        <taxon>Kitasatosporales</taxon>
        <taxon>Streptomycetaceae</taxon>
        <taxon>Kitasatospora</taxon>
    </lineage>
</organism>
<evidence type="ECO:0000313" key="4">
    <source>
        <dbReference type="Proteomes" id="UP000027178"/>
    </source>
</evidence>
<accession>A0A066Z2M4</accession>
<dbReference type="PATRIC" id="fig|1348663.4.peg.90"/>
<gene>
    <name evidence="3" type="ORF">KCH_01100</name>
</gene>
<keyword evidence="1" id="KW-1133">Transmembrane helix</keyword>
<dbReference type="HOGENOM" id="CLU_2046517_0_0_11"/>
<keyword evidence="1" id="KW-0472">Membrane</keyword>
<feature type="transmembrane region" description="Helical" evidence="1">
    <location>
        <begin position="49"/>
        <end position="71"/>
    </location>
</feature>
<keyword evidence="4" id="KW-1185">Reference proteome</keyword>
<feature type="transmembrane region" description="Helical" evidence="1">
    <location>
        <begin position="27"/>
        <end position="44"/>
    </location>
</feature>
<feature type="domain" description="DUF6542" evidence="2">
    <location>
        <begin position="3"/>
        <end position="116"/>
    </location>
</feature>
<protein>
    <recommendedName>
        <fullName evidence="2">DUF6542 domain-containing protein</fullName>
    </recommendedName>
</protein>
<dbReference type="Proteomes" id="UP000027178">
    <property type="component" value="Unassembled WGS sequence"/>
</dbReference>
<proteinExistence type="predicted"/>
<evidence type="ECO:0000313" key="3">
    <source>
        <dbReference type="EMBL" id="KDN88033.1"/>
    </source>
</evidence>
<evidence type="ECO:0000259" key="2">
    <source>
        <dbReference type="Pfam" id="PF20177"/>
    </source>
</evidence>
<dbReference type="RefSeq" id="WP_035858016.1">
    <property type="nucleotide sequence ID" value="NZ_KK853997.1"/>
</dbReference>
<reference evidence="3 4" key="1">
    <citation type="submission" date="2014-05" db="EMBL/GenBank/DDBJ databases">
        <title>Draft Genome Sequence of Kitasatospora cheerisanensis KCTC 2395.</title>
        <authorList>
            <person name="Nam D.H."/>
        </authorList>
    </citation>
    <scope>NUCLEOTIDE SEQUENCE [LARGE SCALE GENOMIC DNA]</scope>
    <source>
        <strain evidence="3 4">KCTC 2395</strain>
    </source>
</reference>
<dbReference type="Pfam" id="PF20177">
    <property type="entry name" value="DUF6542"/>
    <property type="match status" value="1"/>
</dbReference>
<name>A0A066Z2M4_9ACTN</name>
<evidence type="ECO:0000256" key="1">
    <source>
        <dbReference type="SAM" id="Phobius"/>
    </source>
</evidence>
<dbReference type="eggNOG" id="ENOG5031TSF">
    <property type="taxonomic scope" value="Bacteria"/>
</dbReference>